<feature type="region of interest" description="Disordered" evidence="8">
    <location>
        <begin position="1"/>
        <end position="61"/>
    </location>
</feature>
<sequence>MPLRKRTNLNSRTARARQQRQRRSQMLKKKHKSVDGNSAHQEQQRKYLEGKVTASTSASQPSTPLIFQRAMDPTAQNGVCPIPAWLEKRDLMVEVLRATVTGLGIEILGALCARAEPAPVRLRLCYLATQKFTFTMYAKLCWFMESCSAQQSSKPTNISTHGKNGQPEDLIKKVPFTINLYSLNTQTDVQRKKTNVRPACPKRKHQCSYCAYTTNDKSHITRHIRIHTGEKPFLCDVCGRKFARAQSCRSHAAKTHSTLQQ</sequence>
<dbReference type="Proteomes" id="UP000694388">
    <property type="component" value="Unplaced"/>
</dbReference>
<dbReference type="GO" id="GO:0008270">
    <property type="term" value="F:zinc ion binding"/>
    <property type="evidence" value="ECO:0007669"/>
    <property type="project" value="UniProtKB-KW"/>
</dbReference>
<dbReference type="GO" id="GO:0005634">
    <property type="term" value="C:nucleus"/>
    <property type="evidence" value="ECO:0007669"/>
    <property type="project" value="UniProtKB-SubCell"/>
</dbReference>
<dbReference type="InterPro" id="IPR013087">
    <property type="entry name" value="Znf_C2H2_type"/>
</dbReference>
<evidence type="ECO:0000256" key="4">
    <source>
        <dbReference type="ARBA" id="ARBA00022771"/>
    </source>
</evidence>
<dbReference type="GeneTree" id="ENSGT00940000168409"/>
<keyword evidence="3" id="KW-0677">Repeat</keyword>
<organism evidence="10 11">
    <name type="scientific">Eptatretus burgeri</name>
    <name type="common">Inshore hagfish</name>
    <dbReference type="NCBI Taxonomy" id="7764"/>
    <lineage>
        <taxon>Eukaryota</taxon>
        <taxon>Metazoa</taxon>
        <taxon>Chordata</taxon>
        <taxon>Craniata</taxon>
        <taxon>Vertebrata</taxon>
        <taxon>Cyclostomata</taxon>
        <taxon>Myxini</taxon>
        <taxon>Myxiniformes</taxon>
        <taxon>Myxinidae</taxon>
        <taxon>Eptatretinae</taxon>
        <taxon>Eptatretus</taxon>
    </lineage>
</organism>
<keyword evidence="11" id="KW-1185">Reference proteome</keyword>
<evidence type="ECO:0000313" key="11">
    <source>
        <dbReference type="Proteomes" id="UP000694388"/>
    </source>
</evidence>
<evidence type="ECO:0000259" key="9">
    <source>
        <dbReference type="PROSITE" id="PS50157"/>
    </source>
</evidence>
<dbReference type="Pfam" id="PF23611">
    <property type="entry name" value="zf-C2H2_16"/>
    <property type="match status" value="1"/>
</dbReference>
<dbReference type="InterPro" id="IPR056438">
    <property type="entry name" value="Znf-C2H2_CTCF"/>
</dbReference>
<evidence type="ECO:0000256" key="7">
    <source>
        <dbReference type="PROSITE-ProRule" id="PRU00042"/>
    </source>
</evidence>
<reference evidence="10" key="1">
    <citation type="submission" date="2025-08" db="UniProtKB">
        <authorList>
            <consortium name="Ensembl"/>
        </authorList>
    </citation>
    <scope>IDENTIFICATION</scope>
</reference>
<evidence type="ECO:0000256" key="3">
    <source>
        <dbReference type="ARBA" id="ARBA00022737"/>
    </source>
</evidence>
<evidence type="ECO:0000313" key="10">
    <source>
        <dbReference type="Ensembl" id="ENSEBUP00000003827.1"/>
    </source>
</evidence>
<keyword evidence="2" id="KW-0479">Metal-binding</keyword>
<dbReference type="Gene3D" id="3.30.160.60">
    <property type="entry name" value="Classic Zinc Finger"/>
    <property type="match status" value="2"/>
</dbReference>
<dbReference type="FunFam" id="3.30.160.60:FF:000446">
    <property type="entry name" value="Zinc finger protein"/>
    <property type="match status" value="1"/>
</dbReference>
<evidence type="ECO:0000256" key="8">
    <source>
        <dbReference type="SAM" id="MobiDB-lite"/>
    </source>
</evidence>
<dbReference type="PROSITE" id="PS00028">
    <property type="entry name" value="ZINC_FINGER_C2H2_1"/>
    <property type="match status" value="1"/>
</dbReference>
<dbReference type="AlphaFoldDB" id="A0A8C4NAM7"/>
<feature type="domain" description="C2H2-type" evidence="9">
    <location>
        <begin position="233"/>
        <end position="261"/>
    </location>
</feature>
<dbReference type="PANTHER" id="PTHR23235">
    <property type="entry name" value="KRUEPPEL-LIKE TRANSCRIPTION FACTOR"/>
    <property type="match status" value="1"/>
</dbReference>
<feature type="domain" description="C2H2-type" evidence="9">
    <location>
        <begin position="205"/>
        <end position="232"/>
    </location>
</feature>
<evidence type="ECO:0000256" key="2">
    <source>
        <dbReference type="ARBA" id="ARBA00022723"/>
    </source>
</evidence>
<evidence type="ECO:0000256" key="1">
    <source>
        <dbReference type="ARBA" id="ARBA00004123"/>
    </source>
</evidence>
<dbReference type="InterPro" id="IPR036236">
    <property type="entry name" value="Znf_C2H2_sf"/>
</dbReference>
<dbReference type="SMART" id="SM00355">
    <property type="entry name" value="ZnF_C2H2"/>
    <property type="match status" value="2"/>
</dbReference>
<evidence type="ECO:0000256" key="6">
    <source>
        <dbReference type="ARBA" id="ARBA00023242"/>
    </source>
</evidence>
<evidence type="ECO:0000256" key="5">
    <source>
        <dbReference type="ARBA" id="ARBA00022833"/>
    </source>
</evidence>
<name>A0A8C4NAM7_EPTBU</name>
<accession>A0A8C4NAM7</accession>
<keyword evidence="6" id="KW-0539">Nucleus</keyword>
<reference evidence="10" key="2">
    <citation type="submission" date="2025-09" db="UniProtKB">
        <authorList>
            <consortium name="Ensembl"/>
        </authorList>
    </citation>
    <scope>IDENTIFICATION</scope>
</reference>
<dbReference type="PROSITE" id="PS50157">
    <property type="entry name" value="ZINC_FINGER_C2H2_2"/>
    <property type="match status" value="2"/>
</dbReference>
<dbReference type="GO" id="GO:0010468">
    <property type="term" value="P:regulation of gene expression"/>
    <property type="evidence" value="ECO:0007669"/>
    <property type="project" value="UniProtKB-ARBA"/>
</dbReference>
<protein>
    <recommendedName>
        <fullName evidence="9">C2H2-type domain-containing protein</fullName>
    </recommendedName>
</protein>
<dbReference type="Ensembl" id="ENSEBUT00000004222.1">
    <property type="protein sequence ID" value="ENSEBUP00000003827.1"/>
    <property type="gene ID" value="ENSEBUG00000002744.1"/>
</dbReference>
<comment type="subcellular location">
    <subcellularLocation>
        <location evidence="1">Nucleus</location>
    </subcellularLocation>
</comment>
<proteinExistence type="predicted"/>
<feature type="compositionally biased region" description="Basic residues" evidence="8">
    <location>
        <begin position="14"/>
        <end position="32"/>
    </location>
</feature>
<dbReference type="SUPFAM" id="SSF57667">
    <property type="entry name" value="beta-beta-alpha zinc fingers"/>
    <property type="match status" value="1"/>
</dbReference>
<keyword evidence="5" id="KW-0862">Zinc</keyword>
<keyword evidence="4 7" id="KW-0863">Zinc-finger</keyword>